<keyword evidence="1 7" id="KW-0808">Transferase</keyword>
<evidence type="ECO:0000256" key="5">
    <source>
        <dbReference type="SAM" id="Phobius"/>
    </source>
</evidence>
<evidence type="ECO:0000256" key="2">
    <source>
        <dbReference type="ARBA" id="ARBA00022741"/>
    </source>
</evidence>
<dbReference type="EMBL" id="JBHSBM010000017">
    <property type="protein sequence ID" value="MFC4059709.1"/>
    <property type="molecule type" value="Genomic_DNA"/>
</dbReference>
<dbReference type="Proteomes" id="UP001595850">
    <property type="component" value="Unassembled WGS sequence"/>
</dbReference>
<keyword evidence="4" id="KW-0067">ATP-binding</keyword>
<dbReference type="Gene3D" id="3.30.200.20">
    <property type="entry name" value="Phosphorylase Kinase, domain 1"/>
    <property type="match status" value="1"/>
</dbReference>
<dbReference type="PROSITE" id="PS50011">
    <property type="entry name" value="PROTEIN_KINASE_DOM"/>
    <property type="match status" value="1"/>
</dbReference>
<evidence type="ECO:0000259" key="6">
    <source>
        <dbReference type="PROSITE" id="PS50011"/>
    </source>
</evidence>
<dbReference type="PANTHER" id="PTHR43289:SF34">
    <property type="entry name" value="SERINE_THREONINE-PROTEIN KINASE YBDM-RELATED"/>
    <property type="match status" value="1"/>
</dbReference>
<keyword evidence="8" id="KW-1185">Reference proteome</keyword>
<name>A0ABV8I9W4_9ACTN</name>
<reference evidence="8" key="1">
    <citation type="journal article" date="2019" name="Int. J. Syst. Evol. Microbiol.">
        <title>The Global Catalogue of Microorganisms (GCM) 10K type strain sequencing project: providing services to taxonomists for standard genome sequencing and annotation.</title>
        <authorList>
            <consortium name="The Broad Institute Genomics Platform"/>
            <consortium name="The Broad Institute Genome Sequencing Center for Infectious Disease"/>
            <person name="Wu L."/>
            <person name="Ma J."/>
        </authorList>
    </citation>
    <scope>NUCLEOTIDE SEQUENCE [LARGE SCALE GENOMIC DNA]</scope>
    <source>
        <strain evidence="8">TBRC 4489</strain>
    </source>
</reference>
<organism evidence="7 8">
    <name type="scientific">Planomonospora corallina</name>
    <dbReference type="NCBI Taxonomy" id="1806052"/>
    <lineage>
        <taxon>Bacteria</taxon>
        <taxon>Bacillati</taxon>
        <taxon>Actinomycetota</taxon>
        <taxon>Actinomycetes</taxon>
        <taxon>Streptosporangiales</taxon>
        <taxon>Streptosporangiaceae</taxon>
        <taxon>Planomonospora</taxon>
    </lineage>
</organism>
<keyword evidence="5" id="KW-0472">Membrane</keyword>
<evidence type="ECO:0000256" key="4">
    <source>
        <dbReference type="ARBA" id="ARBA00022840"/>
    </source>
</evidence>
<evidence type="ECO:0000313" key="8">
    <source>
        <dbReference type="Proteomes" id="UP001595850"/>
    </source>
</evidence>
<dbReference type="SUPFAM" id="SSF56112">
    <property type="entry name" value="Protein kinase-like (PK-like)"/>
    <property type="match status" value="1"/>
</dbReference>
<proteinExistence type="predicted"/>
<dbReference type="Gene3D" id="1.10.510.10">
    <property type="entry name" value="Transferase(Phosphotransferase) domain 1"/>
    <property type="match status" value="1"/>
</dbReference>
<keyword evidence="5" id="KW-1133">Transmembrane helix</keyword>
<keyword evidence="3 7" id="KW-0418">Kinase</keyword>
<dbReference type="CDD" id="cd14014">
    <property type="entry name" value="STKc_PknB_like"/>
    <property type="match status" value="1"/>
</dbReference>
<dbReference type="InterPro" id="IPR011009">
    <property type="entry name" value="Kinase-like_dom_sf"/>
</dbReference>
<gene>
    <name evidence="7" type="ORF">ACFOWE_15500</name>
</gene>
<dbReference type="GO" id="GO:0004674">
    <property type="term" value="F:protein serine/threonine kinase activity"/>
    <property type="evidence" value="ECO:0007669"/>
    <property type="project" value="UniProtKB-EC"/>
</dbReference>
<protein>
    <submittedName>
        <fullName evidence="7">Serine/threonine-protein kinase</fullName>
        <ecNumber evidence="7">2.7.11.1</ecNumber>
    </submittedName>
</protein>
<dbReference type="Pfam" id="PF00069">
    <property type="entry name" value="Pkinase"/>
    <property type="match status" value="1"/>
</dbReference>
<dbReference type="EC" id="2.7.11.1" evidence="7"/>
<accession>A0ABV8I9W4</accession>
<feature type="transmembrane region" description="Helical" evidence="5">
    <location>
        <begin position="344"/>
        <end position="368"/>
    </location>
</feature>
<keyword evidence="5" id="KW-0812">Transmembrane</keyword>
<dbReference type="InterPro" id="IPR000719">
    <property type="entry name" value="Prot_kinase_dom"/>
</dbReference>
<sequence>MGRTGLAPGDPERLGGYRLAGRLGAGGRGVVYEAYDEAGVRVAVKVFHAGVAAGSGARARFAGEVAAAQRVAPFCTARLIAAGTAGPEPYVVSEYVDGPSLREAVAAGGTLAGDRLVRLAVAIATALAAVHEAGVVHRDLEPGNVLLGPDGPRVTGFGVTRTKGTSAAFSVRLVGSPPYMAPEALTAAQVGPAADVFAWGAVVLFAATGRSPFEAGSVGAVLQRVLTCEPATDVLPEPLRSLAAAALDKDPEARPSSRDLLLGLLPPGRRGHALPGEDALAAALEEGARAAAGPVAAQLTASRTLGEIAEEVHLGLEAERAAPGAGRAGPGAAEAPRAVRRSRLLAAALAALAALVALAVVAAALLASRARHVAGGGRAAGTTAARDVPEAVVPRPPFRQVSANAVRCVCSG</sequence>
<keyword evidence="2" id="KW-0547">Nucleotide-binding</keyword>
<evidence type="ECO:0000313" key="7">
    <source>
        <dbReference type="EMBL" id="MFC4059709.1"/>
    </source>
</evidence>
<dbReference type="RefSeq" id="WP_377288233.1">
    <property type="nucleotide sequence ID" value="NZ_JBHSBM010000017.1"/>
</dbReference>
<feature type="domain" description="Protein kinase" evidence="6">
    <location>
        <begin position="17"/>
        <end position="275"/>
    </location>
</feature>
<evidence type="ECO:0000256" key="3">
    <source>
        <dbReference type="ARBA" id="ARBA00022777"/>
    </source>
</evidence>
<evidence type="ECO:0000256" key="1">
    <source>
        <dbReference type="ARBA" id="ARBA00022679"/>
    </source>
</evidence>
<comment type="caution">
    <text evidence="7">The sequence shown here is derived from an EMBL/GenBank/DDBJ whole genome shotgun (WGS) entry which is preliminary data.</text>
</comment>
<dbReference type="PANTHER" id="PTHR43289">
    <property type="entry name" value="MITOGEN-ACTIVATED PROTEIN KINASE KINASE KINASE 20-RELATED"/>
    <property type="match status" value="1"/>
</dbReference>